<dbReference type="SUPFAM" id="SSF69318">
    <property type="entry name" value="Integrin alpha N-terminal domain"/>
    <property type="match status" value="1"/>
</dbReference>
<evidence type="ECO:0008006" key="4">
    <source>
        <dbReference type="Google" id="ProtNLM"/>
    </source>
</evidence>
<dbReference type="Gene3D" id="3.40.50.10610">
    <property type="entry name" value="ABC-type transport auxiliary lipoprotein component"/>
    <property type="match status" value="1"/>
</dbReference>
<evidence type="ECO:0000256" key="1">
    <source>
        <dbReference type="ARBA" id="ARBA00022729"/>
    </source>
</evidence>
<proteinExistence type="predicted"/>
<dbReference type="EMBL" id="UINC01024722">
    <property type="protein sequence ID" value="SVA98930.1"/>
    <property type="molecule type" value="Genomic_DNA"/>
</dbReference>
<dbReference type="InterPro" id="IPR013517">
    <property type="entry name" value="FG-GAP"/>
</dbReference>
<dbReference type="Pfam" id="PF13517">
    <property type="entry name" value="FG-GAP_3"/>
    <property type="match status" value="1"/>
</dbReference>
<evidence type="ECO:0000313" key="3">
    <source>
        <dbReference type="EMBL" id="SVA98930.1"/>
    </source>
</evidence>
<feature type="compositionally biased region" description="Basic and acidic residues" evidence="2">
    <location>
        <begin position="245"/>
        <end position="263"/>
    </location>
</feature>
<feature type="non-terminal residue" evidence="3">
    <location>
        <position position="369"/>
    </location>
</feature>
<accession>A0A382ABK6</accession>
<protein>
    <recommendedName>
        <fullName evidence="4">VCBS repeat-containing protein</fullName>
    </recommendedName>
</protein>
<dbReference type="Gene3D" id="2.130.10.130">
    <property type="entry name" value="Integrin alpha, N-terminal"/>
    <property type="match status" value="1"/>
</dbReference>
<keyword evidence="1" id="KW-0732">Signal</keyword>
<organism evidence="3">
    <name type="scientific">marine metagenome</name>
    <dbReference type="NCBI Taxonomy" id="408172"/>
    <lineage>
        <taxon>unclassified sequences</taxon>
        <taxon>metagenomes</taxon>
        <taxon>ecological metagenomes</taxon>
    </lineage>
</organism>
<sequence length="369" mass="41537">MNKCRLSFILAFVFWLTGTAPVFGDSVAGLDRIVSQIDSMFPPLEGVVVSVDKQILTLDLKQGQPIKQGDRLKLIRFGRDIIHPVSKEKIGRKETDLGEVEVIEVRQNFSLAKLMNPTTLARTSDGVRSPFNELTFLVATPAIETKKNIDKDLLRIELEEKLASNPRFKVPTFELDLWLLENNLSAQGLLTPKHLGQLGDQVKADYLLVSSVGSIKKKLVLSYKLYSTRTGQLEKQAKILSDQLPDQHARRASPREQEVQRSFSRPEDGLVEYVGKQEFQYKIVDLDVGDINGDGLEELVVIAPNRVIVYDYRNNKLKQVARFRAENKNHKFLGVDVGDINRNGRDEIFVTSQLGNSLSSFVLEMVSGK</sequence>
<reference evidence="3" key="1">
    <citation type="submission" date="2018-05" db="EMBL/GenBank/DDBJ databases">
        <authorList>
            <person name="Lanie J.A."/>
            <person name="Ng W.-L."/>
            <person name="Kazmierczak K.M."/>
            <person name="Andrzejewski T.M."/>
            <person name="Davidsen T.M."/>
            <person name="Wayne K.J."/>
            <person name="Tettelin H."/>
            <person name="Glass J.I."/>
            <person name="Rusch D."/>
            <person name="Podicherti R."/>
            <person name="Tsui H.-C.T."/>
            <person name="Winkler M.E."/>
        </authorList>
    </citation>
    <scope>NUCLEOTIDE SEQUENCE</scope>
</reference>
<dbReference type="InterPro" id="IPR028994">
    <property type="entry name" value="Integrin_alpha_N"/>
</dbReference>
<dbReference type="AlphaFoldDB" id="A0A382ABK6"/>
<name>A0A382ABK6_9ZZZZ</name>
<evidence type="ECO:0000256" key="2">
    <source>
        <dbReference type="SAM" id="MobiDB-lite"/>
    </source>
</evidence>
<gene>
    <name evidence="3" type="ORF">METZ01_LOCUS151784</name>
</gene>
<feature type="region of interest" description="Disordered" evidence="2">
    <location>
        <begin position="244"/>
        <end position="263"/>
    </location>
</feature>